<dbReference type="Gene3D" id="1.20.200.10">
    <property type="entry name" value="Fumarase/aspartase (Central domain)"/>
    <property type="match status" value="1"/>
</dbReference>
<dbReference type="InParanoid" id="F5YDY7"/>
<dbReference type="KEGG" id="taz:TREAZ_1568"/>
<reference evidence="5 6" key="2">
    <citation type="journal article" date="2011" name="ISME J.">
        <title>RNA-seq reveals cooperative metabolic interactions between two termite-gut spirochete species in co-culture.</title>
        <authorList>
            <person name="Rosenthal A.Z."/>
            <person name="Matson E.G."/>
            <person name="Eldar A."/>
            <person name="Leadbetter J.R."/>
        </authorList>
    </citation>
    <scope>NUCLEOTIDE SEQUENCE [LARGE SCALE GENOMIC DNA]</scope>
    <source>
        <strain evidence="6">ATCC BAA-888 / DSM 13862 / ZAS-9</strain>
    </source>
</reference>
<reference evidence="6" key="1">
    <citation type="submission" date="2009-12" db="EMBL/GenBank/DDBJ databases">
        <title>Complete sequence of Treponema azotonutricium strain ZAS-9.</title>
        <authorList>
            <person name="Tetu S.G."/>
            <person name="Matson E."/>
            <person name="Ren Q."/>
            <person name="Seshadri R."/>
            <person name="Elbourne L."/>
            <person name="Hassan K.A."/>
            <person name="Durkin A."/>
            <person name="Radune D."/>
            <person name="Mohamoud Y."/>
            <person name="Shay R."/>
            <person name="Jin S."/>
            <person name="Zhang X."/>
            <person name="Lucey K."/>
            <person name="Ballor N.R."/>
            <person name="Ottesen E."/>
            <person name="Rosenthal R."/>
            <person name="Allen A."/>
            <person name="Leadbetter J.R."/>
            <person name="Paulsen I.T."/>
        </authorList>
    </citation>
    <scope>NUCLEOTIDE SEQUENCE [LARGE SCALE GENOMIC DNA]</scope>
    <source>
        <strain evidence="6">ATCC BAA-888 / DSM 13862 / ZAS-9</strain>
    </source>
</reference>
<keyword evidence="6" id="KW-1185">Reference proteome</keyword>
<dbReference type="GO" id="GO:0006188">
    <property type="term" value="P:IMP biosynthetic process"/>
    <property type="evidence" value="ECO:0007669"/>
    <property type="project" value="InterPro"/>
</dbReference>
<dbReference type="GO" id="GO:0004018">
    <property type="term" value="F:N6-(1,2-dicarboxyethyl)AMP AMP-lyase (fumarate-forming) activity"/>
    <property type="evidence" value="ECO:0007669"/>
    <property type="project" value="InterPro"/>
</dbReference>
<evidence type="ECO:0000313" key="6">
    <source>
        <dbReference type="Proteomes" id="UP000009222"/>
    </source>
</evidence>
<dbReference type="InterPro" id="IPR024083">
    <property type="entry name" value="Fumarase/histidase_N"/>
</dbReference>
<dbReference type="PANTHER" id="PTHR43172:SF1">
    <property type="entry name" value="ADENYLOSUCCINATE LYASE"/>
    <property type="match status" value="1"/>
</dbReference>
<sequence length="488" mass="53579">MEAHSSTRTIFQNISSIDHRYSISEAAVFDALVPWISEEASVGACVRAEIALVVAHLKVRGQLNDSLRKNLEHATEIISPEEVYAEEEKTRHNIRALVNVIKKKVPSEVAPLVHLGATSVDILDTSLSYRMKGVTLAVVLPELKKLEVLLCNFAEKEAETPQVGRTHGQHAVPITVGFAVAEYISRLGKSILEIERLAGNLKGKLAGAVGAYNATSMIVKDPEELERIYLAELGLEPSEHSTQLVEPEYLLRLLLEFNTAFGVIANLADDLRNLQRSEIGELREGFGADQVGSSTMPQKRNPWNSEHVKSLWKAFMPRVMTFFMDQISEHQRDLSNSASQRFIADYVAGFSLAVSRMSGVIEGLGADHERLLANLRGNTGIPGGVLAEPAYILLAESGVSDAHEVIRKITLAAEKEKLSFAQALSRESDVLARIGNKMLELGLISASGEVSKAALAWFEKPEQYCGLAVKKAKTLSAKYRELMETKNV</sequence>
<evidence type="ECO:0000256" key="1">
    <source>
        <dbReference type="ARBA" id="ARBA00022755"/>
    </source>
</evidence>
<dbReference type="RefSeq" id="WP_015710449.1">
    <property type="nucleotide sequence ID" value="NC_015577.1"/>
</dbReference>
<dbReference type="InterPro" id="IPR000362">
    <property type="entry name" value="Fumarate_lyase_fam"/>
</dbReference>
<dbReference type="GO" id="GO:0070626">
    <property type="term" value="F:(S)-2-(5-amino-1-(5-phospho-D-ribosyl)imidazole-4-carboxamido) succinate lyase (fumarate-forming) activity"/>
    <property type="evidence" value="ECO:0007669"/>
    <property type="project" value="TreeGrafter"/>
</dbReference>
<dbReference type="InterPro" id="IPR013539">
    <property type="entry name" value="PurB_C"/>
</dbReference>
<dbReference type="InterPro" id="IPR022761">
    <property type="entry name" value="Fumarate_lyase_N"/>
</dbReference>
<dbReference type="SMART" id="SM00998">
    <property type="entry name" value="ADSL_C"/>
    <property type="match status" value="1"/>
</dbReference>
<evidence type="ECO:0000259" key="4">
    <source>
        <dbReference type="SMART" id="SM00998"/>
    </source>
</evidence>
<dbReference type="GO" id="GO:0044208">
    <property type="term" value="P:'de novo' AMP biosynthetic process"/>
    <property type="evidence" value="ECO:0007669"/>
    <property type="project" value="TreeGrafter"/>
</dbReference>
<dbReference type="PROSITE" id="PS00163">
    <property type="entry name" value="FUMARATE_LYASES"/>
    <property type="match status" value="1"/>
</dbReference>
<dbReference type="InterPro" id="IPR019468">
    <property type="entry name" value="AdenyloSucc_lyase_C"/>
</dbReference>
<gene>
    <name evidence="5" type="ordered locus">TREAZ_1568</name>
</gene>
<name>F5YDY7_LEAAZ</name>
<evidence type="ECO:0000313" key="5">
    <source>
        <dbReference type="EMBL" id="AEF80564.1"/>
    </source>
</evidence>
<dbReference type="eggNOG" id="COG0015">
    <property type="taxonomic scope" value="Bacteria"/>
</dbReference>
<evidence type="ECO:0000256" key="3">
    <source>
        <dbReference type="ARBA" id="ARBA00025012"/>
    </source>
</evidence>
<dbReference type="PANTHER" id="PTHR43172">
    <property type="entry name" value="ADENYLOSUCCINATE LYASE"/>
    <property type="match status" value="1"/>
</dbReference>
<dbReference type="OrthoDB" id="9768878at2"/>
<keyword evidence="2 5" id="KW-0456">Lyase</keyword>
<accession>F5YDY7</accession>
<dbReference type="SUPFAM" id="SSF48557">
    <property type="entry name" value="L-aspartase-like"/>
    <property type="match status" value="1"/>
</dbReference>
<dbReference type="PRINTS" id="PR00149">
    <property type="entry name" value="FUMRATELYASE"/>
</dbReference>
<dbReference type="STRING" id="545695.TREAZ_1568"/>
<evidence type="ECO:0000256" key="2">
    <source>
        <dbReference type="ARBA" id="ARBA00023239"/>
    </source>
</evidence>
<protein>
    <submittedName>
        <fullName evidence="5">Putative adenylosuccinate lyase</fullName>
    </submittedName>
</protein>
<dbReference type="Pfam" id="PF08328">
    <property type="entry name" value="ASL_C"/>
    <property type="match status" value="1"/>
</dbReference>
<keyword evidence="1" id="KW-0658">Purine biosynthesis</keyword>
<proteinExistence type="predicted"/>
<dbReference type="HOGENOM" id="CLU_030949_0_1_12"/>
<dbReference type="Pfam" id="PF00206">
    <property type="entry name" value="Lyase_1"/>
    <property type="match status" value="1"/>
</dbReference>
<dbReference type="PRINTS" id="PR00145">
    <property type="entry name" value="ARGSUCLYASE"/>
</dbReference>
<dbReference type="EMBL" id="CP001841">
    <property type="protein sequence ID" value="AEF80564.1"/>
    <property type="molecule type" value="Genomic_DNA"/>
</dbReference>
<dbReference type="InterPro" id="IPR008948">
    <property type="entry name" value="L-Aspartase-like"/>
</dbReference>
<dbReference type="AlphaFoldDB" id="F5YDY7"/>
<dbReference type="Gene3D" id="1.10.275.10">
    <property type="entry name" value="Fumarase/aspartase (N-terminal domain)"/>
    <property type="match status" value="1"/>
</dbReference>
<comment type="function">
    <text evidence="3">Catalyzes two reactions in de novo purine nucleotide biosynthesis. Catalyzes the breakdown of 5-aminoimidazole- (N-succinylocarboxamide) ribotide (SAICAR or 2-[5-amino-1-(5-phospho-beta-D-ribosyl)imidazole-4-carboxamido]succinate) to 5-aminoimidazole-4-carboxamide ribotide (AICAR or 5-amino-1-(5-phospho-beta-D-ribosyl)imidazole-4-carboxamide) and fumarate, and of adenylosuccinate (ADS or N(6)-(1,2-dicarboxyethyl)-AMP) to adenosine monophosphate (AMP) and fumarate.</text>
</comment>
<dbReference type="Proteomes" id="UP000009222">
    <property type="component" value="Chromosome"/>
</dbReference>
<dbReference type="InterPro" id="IPR020557">
    <property type="entry name" value="Fumarate_lyase_CS"/>
</dbReference>
<dbReference type="CDD" id="cd01595">
    <property type="entry name" value="Adenylsuccinate_lyase_like"/>
    <property type="match status" value="1"/>
</dbReference>
<feature type="domain" description="Adenylosuccinate lyase C-terminal" evidence="4">
    <location>
        <begin position="382"/>
        <end position="455"/>
    </location>
</feature>
<dbReference type="GO" id="GO:0005829">
    <property type="term" value="C:cytosol"/>
    <property type="evidence" value="ECO:0007669"/>
    <property type="project" value="TreeGrafter"/>
</dbReference>
<dbReference type="FunCoup" id="F5YDY7">
    <property type="interactions" value="395"/>
</dbReference>
<organism evidence="5 6">
    <name type="scientific">Leadbettera azotonutricia (strain ATCC BAA-888 / DSM 13862 / ZAS-9)</name>
    <name type="common">Treponema azotonutricium</name>
    <dbReference type="NCBI Taxonomy" id="545695"/>
    <lineage>
        <taxon>Bacteria</taxon>
        <taxon>Pseudomonadati</taxon>
        <taxon>Spirochaetota</taxon>
        <taxon>Spirochaetia</taxon>
        <taxon>Spirochaetales</taxon>
        <taxon>Breznakiellaceae</taxon>
        <taxon>Leadbettera</taxon>
    </lineage>
</organism>